<dbReference type="EMBL" id="JAFMNX010000001">
    <property type="protein sequence ID" value="MBS9719311.1"/>
    <property type="molecule type" value="Genomic_DNA"/>
</dbReference>
<keyword evidence="7 9" id="KW-0067">ATP-binding</keyword>
<evidence type="ECO:0000256" key="1">
    <source>
        <dbReference type="ARBA" id="ARBA00004761"/>
    </source>
</evidence>
<evidence type="ECO:0000256" key="4">
    <source>
        <dbReference type="ARBA" id="ARBA00022679"/>
    </source>
</evidence>
<protein>
    <recommendedName>
        <fullName evidence="3 9">Gluconokinase</fullName>
        <ecNumber evidence="3 9">2.7.1.12</ecNumber>
    </recommendedName>
</protein>
<organism evidence="10 11">
    <name type="scientific">Tianweitania aestuarii</name>
    <dbReference type="NCBI Taxonomy" id="2814886"/>
    <lineage>
        <taxon>Bacteria</taxon>
        <taxon>Pseudomonadati</taxon>
        <taxon>Pseudomonadota</taxon>
        <taxon>Alphaproteobacteria</taxon>
        <taxon>Hyphomicrobiales</taxon>
        <taxon>Phyllobacteriaceae</taxon>
        <taxon>Tianweitania</taxon>
    </lineage>
</organism>
<dbReference type="NCBIfam" id="TIGR01313">
    <property type="entry name" value="therm_gnt_kin"/>
    <property type="match status" value="1"/>
</dbReference>
<evidence type="ECO:0000256" key="3">
    <source>
        <dbReference type="ARBA" id="ARBA00012054"/>
    </source>
</evidence>
<keyword evidence="6 9" id="KW-0418">Kinase</keyword>
<name>A0ABS5RSP3_9HYPH</name>
<evidence type="ECO:0000256" key="8">
    <source>
        <dbReference type="ARBA" id="ARBA00048090"/>
    </source>
</evidence>
<comment type="pathway">
    <text evidence="1">Carbohydrate acid metabolism.</text>
</comment>
<dbReference type="PANTHER" id="PTHR43442">
    <property type="entry name" value="GLUCONOKINASE-RELATED"/>
    <property type="match status" value="1"/>
</dbReference>
<comment type="catalytic activity">
    <reaction evidence="8 9">
        <text>D-gluconate + ATP = 6-phospho-D-gluconate + ADP + H(+)</text>
        <dbReference type="Rhea" id="RHEA:19433"/>
        <dbReference type="ChEBI" id="CHEBI:15378"/>
        <dbReference type="ChEBI" id="CHEBI:18391"/>
        <dbReference type="ChEBI" id="CHEBI:30616"/>
        <dbReference type="ChEBI" id="CHEBI:58759"/>
        <dbReference type="ChEBI" id="CHEBI:456216"/>
        <dbReference type="EC" id="2.7.1.12"/>
    </reaction>
</comment>
<accession>A0ABS5RSP3</accession>
<dbReference type="SUPFAM" id="SSF52540">
    <property type="entry name" value="P-loop containing nucleoside triphosphate hydrolases"/>
    <property type="match status" value="1"/>
</dbReference>
<dbReference type="Gene3D" id="3.40.50.300">
    <property type="entry name" value="P-loop containing nucleotide triphosphate hydrolases"/>
    <property type="match status" value="1"/>
</dbReference>
<sequence>MGVAGSGKTSIGQGLAAALGADFIDGDDLHPQVNIDKMAQGIPLTDGDRAPWLVAVGQTLHAHEGSLIVGCSALKRLYRDQIRQAAGKPVTFLYLDGSRALIADRMARRQRHFMPLSLLDSQFAALEVPQPDEDAIIVSIDATPDTVVSDLVRAIRSRQQQP</sequence>
<evidence type="ECO:0000313" key="11">
    <source>
        <dbReference type="Proteomes" id="UP001297272"/>
    </source>
</evidence>
<proteinExistence type="inferred from homology"/>
<gene>
    <name evidence="10" type="ORF">JYU29_01255</name>
</gene>
<keyword evidence="5 9" id="KW-0547">Nucleotide-binding</keyword>
<evidence type="ECO:0000256" key="7">
    <source>
        <dbReference type="ARBA" id="ARBA00022840"/>
    </source>
</evidence>
<keyword evidence="11" id="KW-1185">Reference proteome</keyword>
<evidence type="ECO:0000256" key="5">
    <source>
        <dbReference type="ARBA" id="ARBA00022741"/>
    </source>
</evidence>
<dbReference type="InterPro" id="IPR027417">
    <property type="entry name" value="P-loop_NTPase"/>
</dbReference>
<keyword evidence="4 9" id="KW-0808">Transferase</keyword>
<evidence type="ECO:0000256" key="6">
    <source>
        <dbReference type="ARBA" id="ARBA00022777"/>
    </source>
</evidence>
<dbReference type="Pfam" id="PF13671">
    <property type="entry name" value="AAA_33"/>
    <property type="match status" value="1"/>
</dbReference>
<evidence type="ECO:0000256" key="9">
    <source>
        <dbReference type="RuleBase" id="RU363066"/>
    </source>
</evidence>
<comment type="caution">
    <text evidence="10">The sequence shown here is derived from an EMBL/GenBank/DDBJ whole genome shotgun (WGS) entry which is preliminary data.</text>
</comment>
<dbReference type="Proteomes" id="UP001297272">
    <property type="component" value="Unassembled WGS sequence"/>
</dbReference>
<dbReference type="PANTHER" id="PTHR43442:SF3">
    <property type="entry name" value="GLUCONOKINASE-RELATED"/>
    <property type="match status" value="1"/>
</dbReference>
<dbReference type="EC" id="2.7.1.12" evidence="3 9"/>
<dbReference type="CDD" id="cd02021">
    <property type="entry name" value="GntK"/>
    <property type="match status" value="1"/>
</dbReference>
<dbReference type="InterPro" id="IPR006001">
    <property type="entry name" value="Therm_gnt_kin"/>
</dbReference>
<reference evidence="10 11" key="1">
    <citation type="submission" date="2021-03" db="EMBL/GenBank/DDBJ databases">
        <title>Tianweitania aestuarii sp. nov., isolated from a tidal flat.</title>
        <authorList>
            <person name="Park S."/>
            <person name="Yoon J.-H."/>
        </authorList>
    </citation>
    <scope>NUCLEOTIDE SEQUENCE [LARGE SCALE GENOMIC DNA]</scope>
    <source>
        <strain evidence="10 11">BSSL-BM11</strain>
    </source>
</reference>
<comment type="similarity">
    <text evidence="2 9">Belongs to the gluconokinase GntK/GntV family.</text>
</comment>
<evidence type="ECO:0000256" key="2">
    <source>
        <dbReference type="ARBA" id="ARBA00008420"/>
    </source>
</evidence>
<evidence type="ECO:0000313" key="10">
    <source>
        <dbReference type="EMBL" id="MBS9719311.1"/>
    </source>
</evidence>